<sequence length="40" mass="4851">MIAIFLLPNFYFIMIFSPIPTLFYRTFNTLFSFVFTLYSL</sequence>
<keyword evidence="1" id="KW-0812">Transmembrane</keyword>
<evidence type="ECO:0000256" key="1">
    <source>
        <dbReference type="SAM" id="Phobius"/>
    </source>
</evidence>
<keyword evidence="1" id="KW-0472">Membrane</keyword>
<accession>A0A8S5R494</accession>
<name>A0A8S5R494_9CAUD</name>
<reference evidence="2" key="1">
    <citation type="journal article" date="2021" name="Proc. Natl. Acad. Sci. U.S.A.">
        <title>A Catalog of Tens of Thousands of Viruses from Human Metagenomes Reveals Hidden Associations with Chronic Diseases.</title>
        <authorList>
            <person name="Tisza M.J."/>
            <person name="Buck C.B."/>
        </authorList>
    </citation>
    <scope>NUCLEOTIDE SEQUENCE</scope>
    <source>
        <strain evidence="2">Ct8nN1</strain>
    </source>
</reference>
<feature type="transmembrane region" description="Helical" evidence="1">
    <location>
        <begin position="12"/>
        <end position="38"/>
    </location>
</feature>
<keyword evidence="1" id="KW-1133">Transmembrane helix</keyword>
<protein>
    <submittedName>
        <fullName evidence="2">Uncharacterized protein</fullName>
    </submittedName>
</protein>
<proteinExistence type="predicted"/>
<organism evidence="2">
    <name type="scientific">Podoviridae sp. ct8nN1</name>
    <dbReference type="NCBI Taxonomy" id="2827296"/>
    <lineage>
        <taxon>Viruses</taxon>
        <taxon>Duplodnaviria</taxon>
        <taxon>Heunggongvirae</taxon>
        <taxon>Uroviricota</taxon>
        <taxon>Caudoviricetes</taxon>
    </lineage>
</organism>
<dbReference type="EMBL" id="BK015804">
    <property type="protein sequence ID" value="DAE25954.1"/>
    <property type="molecule type" value="Genomic_DNA"/>
</dbReference>
<evidence type="ECO:0000313" key="2">
    <source>
        <dbReference type="EMBL" id="DAE25954.1"/>
    </source>
</evidence>